<feature type="domain" description="Schlafen AlbA-2" evidence="2">
    <location>
        <begin position="37"/>
        <end position="158"/>
    </location>
</feature>
<dbReference type="Gene3D" id="6.10.10.130">
    <property type="match status" value="1"/>
</dbReference>
<dbReference type="InterPro" id="IPR054760">
    <property type="entry name" value="DIP2311-like_C"/>
</dbReference>
<evidence type="ECO:0000259" key="2">
    <source>
        <dbReference type="Pfam" id="PF04326"/>
    </source>
</evidence>
<dbReference type="Gene3D" id="1.10.10.10">
    <property type="entry name" value="Winged helix-like DNA-binding domain superfamily/Winged helix DNA-binding domain"/>
    <property type="match status" value="1"/>
</dbReference>
<dbReference type="Gene3D" id="3.30.950.30">
    <property type="entry name" value="Schlafen, AAA domain"/>
    <property type="match status" value="1"/>
</dbReference>
<dbReference type="EMBL" id="CP066007">
    <property type="protein sequence ID" value="QQB47046.1"/>
    <property type="molecule type" value="Genomic_DNA"/>
</dbReference>
<evidence type="ECO:0000259" key="4">
    <source>
        <dbReference type="Pfam" id="PF22168"/>
    </source>
</evidence>
<evidence type="ECO:0000259" key="3">
    <source>
        <dbReference type="Pfam" id="PF18685"/>
    </source>
</evidence>
<dbReference type="PANTHER" id="PTHR30595">
    <property type="entry name" value="GLPR-RELATED TRANSCRIPTIONAL REPRESSOR"/>
    <property type="match status" value="1"/>
</dbReference>
<evidence type="ECO:0000313" key="6">
    <source>
        <dbReference type="Proteomes" id="UP000596145"/>
    </source>
</evidence>
<dbReference type="InterPro" id="IPR040728">
    <property type="entry name" value="DUF5635"/>
</dbReference>
<dbReference type="GeneID" id="92761150"/>
<name>A0A7T4EGP1_9CORY</name>
<accession>A0A7T4EGP1</accession>
<dbReference type="Proteomes" id="UP000596145">
    <property type="component" value="Chromosome"/>
</dbReference>
<dbReference type="Pfam" id="PF13749">
    <property type="entry name" value="HATPase_c_4"/>
    <property type="match status" value="1"/>
</dbReference>
<dbReference type="Pfam" id="PF18685">
    <property type="entry name" value="DUF5635"/>
    <property type="match status" value="1"/>
</dbReference>
<feature type="domain" description="Transcriptional regulator DIP2311-like C-terminal" evidence="4">
    <location>
        <begin position="504"/>
        <end position="564"/>
    </location>
</feature>
<dbReference type="InterPro" id="IPR036388">
    <property type="entry name" value="WH-like_DNA-bd_sf"/>
</dbReference>
<gene>
    <name evidence="5" type="ORF">I6I10_03820</name>
</gene>
<evidence type="ECO:0000256" key="1">
    <source>
        <dbReference type="SAM" id="MobiDB-lite"/>
    </source>
</evidence>
<organism evidence="5 6">
    <name type="scientific">Corynebacterium glucuronolyticum</name>
    <dbReference type="NCBI Taxonomy" id="39791"/>
    <lineage>
        <taxon>Bacteria</taxon>
        <taxon>Bacillati</taxon>
        <taxon>Actinomycetota</taxon>
        <taxon>Actinomycetes</taxon>
        <taxon>Mycobacteriales</taxon>
        <taxon>Corynebacteriaceae</taxon>
        <taxon>Corynebacterium</taxon>
    </lineage>
</organism>
<dbReference type="InterPro" id="IPR007421">
    <property type="entry name" value="Schlafen_AlbA_2_dom"/>
</dbReference>
<dbReference type="InterPro" id="IPR038475">
    <property type="entry name" value="RecG_C_sf"/>
</dbReference>
<feature type="domain" description="DUF5635" evidence="3">
    <location>
        <begin position="411"/>
        <end position="496"/>
    </location>
</feature>
<dbReference type="AlphaFoldDB" id="A0A7T4EGP1"/>
<dbReference type="Gene3D" id="1.10.10.2340">
    <property type="match status" value="1"/>
</dbReference>
<proteinExistence type="predicted"/>
<sequence length="566" mass="62193">MTRNQGLQERRDVLLTQVDQILDSASMGRVQKTTETQDVNFKEEAGRRNGPNIEPGKKQNTEAANKLADEVACMANTPGGGALIVGIEGKSGTIIGTELDIDWLRQNIYTRIDVAPDISARTVAGQRVLVILVAAAREPIPNTSGALRWRVGDSCRPVDRAEWWDYQRRQSGFDPMAQETTLTVKDVRHGALAIARKQQDYFQELCGEEILRGIGAINATGHLTEAGRNVFTSAGRTLIELTIFDVPGGNVVNRVSGEPEFSALEQLEQMESALRVVNGNNTVIEGLAHRSVPQVPHSAVRESMLNAMIHRDWNRTEIIEVRWYAVDSTLEVRSPGGFMPAITTYNVLSNRAARYPALADLYRAIGFVDKQGVGVDRMYQSMIVLGHRPPIFEEVEGPFISVTLKGGKPVLPVMQLVSAIVPEPRQRDYRIAIILYLLLNRPFVTVKTVAQELQTSEESAQIAIEAATQTTVGGEPIIAPHGPTWFLGESARTILEKVPEYLTTEPEVLRGVADLWFEEIGDLRTADLVALCGISRSTAKSFIDSLLSEGSITAIGGGRSTRYRKA</sequence>
<evidence type="ECO:0000313" key="5">
    <source>
        <dbReference type="EMBL" id="QQB47046.1"/>
    </source>
</evidence>
<dbReference type="Gene3D" id="3.30.565.60">
    <property type="match status" value="1"/>
</dbReference>
<dbReference type="Pfam" id="PF04326">
    <property type="entry name" value="SLFN_AlbA_2"/>
    <property type="match status" value="1"/>
</dbReference>
<dbReference type="InterPro" id="IPR038461">
    <property type="entry name" value="Schlafen_AlbA_2_dom_sf"/>
</dbReference>
<feature type="region of interest" description="Disordered" evidence="1">
    <location>
        <begin position="42"/>
        <end position="61"/>
    </location>
</feature>
<dbReference type="RefSeq" id="WP_084037142.1">
    <property type="nucleotide sequence ID" value="NZ_CP066007.1"/>
</dbReference>
<dbReference type="OrthoDB" id="9805115at2"/>
<protein>
    <submittedName>
        <fullName evidence="5">Putative DNA binding domain-containing protein</fullName>
    </submittedName>
</protein>
<dbReference type="Pfam" id="PF22168">
    <property type="entry name" value="DIP2311-like_C"/>
    <property type="match status" value="1"/>
</dbReference>
<dbReference type="PANTHER" id="PTHR30595:SF6">
    <property type="entry name" value="SCHLAFEN ALBA-2 DOMAIN-CONTAINING PROTEIN"/>
    <property type="match status" value="1"/>
</dbReference>
<reference evidence="5 6" key="1">
    <citation type="submission" date="2020-12" db="EMBL/GenBank/DDBJ databases">
        <title>FDA dAtabase for Regulatory Grade micrObial Sequences (FDA-ARGOS): Supporting development and validation of Infectious Disease Dx tests.</title>
        <authorList>
            <person name="Sproer C."/>
            <person name="Gronow S."/>
            <person name="Severitt S."/>
            <person name="Schroder I."/>
            <person name="Tallon L."/>
            <person name="Sadzewicz L."/>
            <person name="Zhao X."/>
            <person name="Boylan J."/>
            <person name="Ott S."/>
            <person name="Bowen H."/>
            <person name="Vavikolanu K."/>
            <person name="Mehta A."/>
            <person name="Aluvathingal J."/>
            <person name="Nadendla S."/>
            <person name="Lowell S."/>
            <person name="Myers T."/>
            <person name="Yan Y."/>
            <person name="Sichtig H."/>
        </authorList>
    </citation>
    <scope>NUCLEOTIDE SEQUENCE [LARGE SCALE GENOMIC DNA]</scope>
    <source>
        <strain evidence="5 6">FDAARGOS_1053</strain>
    </source>
</reference>